<dbReference type="Proteomes" id="UP001596406">
    <property type="component" value="Unassembled WGS sequence"/>
</dbReference>
<reference evidence="2 3" key="1">
    <citation type="journal article" date="2019" name="Int. J. Syst. Evol. Microbiol.">
        <title>The Global Catalogue of Microorganisms (GCM) 10K type strain sequencing project: providing services to taxonomists for standard genome sequencing and annotation.</title>
        <authorList>
            <consortium name="The Broad Institute Genomics Platform"/>
            <consortium name="The Broad Institute Genome Sequencing Center for Infectious Disease"/>
            <person name="Wu L."/>
            <person name="Ma J."/>
        </authorList>
    </citation>
    <scope>NUCLEOTIDE SEQUENCE [LARGE SCALE GENOMIC DNA]</scope>
    <source>
        <strain evidence="2 3">PSRA2</strain>
    </source>
</reference>
<dbReference type="InterPro" id="IPR050789">
    <property type="entry name" value="Diverse_Enzym_Activities"/>
</dbReference>
<sequence>MATEEGSLPPSTVRAVERFLDDWLVEGGVPGVSVAVVDREGVLYANGLGARRTDPRLPATPRTVYGVGSIAKVVTAVTVLQLTERGAVALDDAIANHLPVLRDAPGDPVTVGELLSHSSGLPRGFFAERDSVADREDLFRHVDGVADGRLTDEGRYMYSNAGFALLGELVAAVDGRPFPVYAEEEVLAPLGMDRSTFDPGTLPDDDLMTGYHPDGDPTSVEGFADEFRHAGSSGGLLSTAEDLATLVRCLLNGGEHDGTRVLGSERVAAMCTRQSPPLPTADGTAPGYGYGLEVSEFLGEPLVGHRGGIYVSGGYVGSLPERGYGVALAFNTTGQPVVSTGKAVLALVCGERPEEAVDLLDARERVTAVTGTYGTSRGEMTVRVEAGPLGTVRVTVEERDLSFTASPDGDRPGRSFSTAMGGGVRWRADFREREGATGRGTDLLLSTGKWTVRLTRE</sequence>
<gene>
    <name evidence="2" type="ORF">ACFQHK_10995</name>
</gene>
<accession>A0ABD5U8Y8</accession>
<evidence type="ECO:0000259" key="1">
    <source>
        <dbReference type="Pfam" id="PF00144"/>
    </source>
</evidence>
<feature type="domain" description="Beta-lactamase-related" evidence="1">
    <location>
        <begin position="21"/>
        <end position="336"/>
    </location>
</feature>
<dbReference type="AlphaFoldDB" id="A0ABD5U8Y8"/>
<organism evidence="2 3">
    <name type="scientific">Halomarina ordinaria</name>
    <dbReference type="NCBI Taxonomy" id="3033939"/>
    <lineage>
        <taxon>Archaea</taxon>
        <taxon>Methanobacteriati</taxon>
        <taxon>Methanobacteriota</taxon>
        <taxon>Stenosarchaea group</taxon>
        <taxon>Halobacteria</taxon>
        <taxon>Halobacteriales</taxon>
        <taxon>Natronomonadaceae</taxon>
        <taxon>Halomarina</taxon>
    </lineage>
</organism>
<dbReference type="PANTHER" id="PTHR43283">
    <property type="entry name" value="BETA-LACTAMASE-RELATED"/>
    <property type="match status" value="1"/>
</dbReference>
<keyword evidence="2" id="KW-0378">Hydrolase</keyword>
<name>A0ABD5U8Y8_9EURY</name>
<dbReference type="SUPFAM" id="SSF56601">
    <property type="entry name" value="beta-lactamase/transpeptidase-like"/>
    <property type="match status" value="1"/>
</dbReference>
<evidence type="ECO:0000313" key="3">
    <source>
        <dbReference type="Proteomes" id="UP001596406"/>
    </source>
</evidence>
<dbReference type="EC" id="3.-.-.-" evidence="2"/>
<dbReference type="RefSeq" id="WP_304448702.1">
    <property type="nucleotide sequence ID" value="NZ_JARRAH010000001.1"/>
</dbReference>
<dbReference type="EMBL" id="JBHSXM010000001">
    <property type="protein sequence ID" value="MFC6837030.1"/>
    <property type="molecule type" value="Genomic_DNA"/>
</dbReference>
<comment type="caution">
    <text evidence="2">The sequence shown here is derived from an EMBL/GenBank/DDBJ whole genome shotgun (WGS) entry which is preliminary data.</text>
</comment>
<dbReference type="InterPro" id="IPR012338">
    <property type="entry name" value="Beta-lactam/transpept-like"/>
</dbReference>
<protein>
    <submittedName>
        <fullName evidence="2">Serine hydrolase domain-containing protein</fullName>
        <ecNumber evidence="2">3.-.-.-</ecNumber>
    </submittedName>
</protein>
<dbReference type="InterPro" id="IPR001466">
    <property type="entry name" value="Beta-lactam-related"/>
</dbReference>
<proteinExistence type="predicted"/>
<dbReference type="GO" id="GO:0016787">
    <property type="term" value="F:hydrolase activity"/>
    <property type="evidence" value="ECO:0007669"/>
    <property type="project" value="UniProtKB-KW"/>
</dbReference>
<keyword evidence="3" id="KW-1185">Reference proteome</keyword>
<dbReference type="Gene3D" id="3.40.710.10">
    <property type="entry name" value="DD-peptidase/beta-lactamase superfamily"/>
    <property type="match status" value="1"/>
</dbReference>
<dbReference type="Pfam" id="PF00144">
    <property type="entry name" value="Beta-lactamase"/>
    <property type="match status" value="1"/>
</dbReference>
<evidence type="ECO:0000313" key="2">
    <source>
        <dbReference type="EMBL" id="MFC6837030.1"/>
    </source>
</evidence>